<proteinExistence type="predicted"/>
<dbReference type="PANTHER" id="PTHR30383">
    <property type="entry name" value="THIOESTERASE 1/PROTEASE 1/LYSOPHOSPHOLIPASE L1"/>
    <property type="match status" value="1"/>
</dbReference>
<protein>
    <submittedName>
        <fullName evidence="2">Lysophospholipase</fullName>
    </submittedName>
</protein>
<dbReference type="PROSITE" id="PS51318">
    <property type="entry name" value="TAT"/>
    <property type="match status" value="1"/>
</dbReference>
<reference evidence="2 3" key="1">
    <citation type="journal article" date="2015" name="Int. J. Syst. Evol. Microbiol.">
        <title>Mariniphaga sediminis sp. nov., isolated from coastal sediment.</title>
        <authorList>
            <person name="Wang F.Q."/>
            <person name="Shen Q.Y."/>
            <person name="Chen G.J."/>
            <person name="Du Z.J."/>
        </authorList>
    </citation>
    <scope>NUCLEOTIDE SEQUENCE [LARGE SCALE GENOMIC DNA]</scope>
    <source>
        <strain evidence="2 3">SY21</strain>
    </source>
</reference>
<dbReference type="Pfam" id="PF13472">
    <property type="entry name" value="Lipase_GDSL_2"/>
    <property type="match status" value="1"/>
</dbReference>
<keyword evidence="3" id="KW-1185">Reference proteome</keyword>
<comment type="caution">
    <text evidence="2">The sequence shown here is derived from an EMBL/GenBank/DDBJ whole genome shotgun (WGS) entry which is preliminary data.</text>
</comment>
<dbReference type="InterPro" id="IPR051532">
    <property type="entry name" value="Ester_Hydrolysis_Enzymes"/>
</dbReference>
<accession>A0A399CU13</accession>
<dbReference type="SUPFAM" id="SSF52266">
    <property type="entry name" value="SGNH hydrolase"/>
    <property type="match status" value="1"/>
</dbReference>
<dbReference type="GO" id="GO:0004622">
    <property type="term" value="F:phosphatidylcholine lysophospholipase activity"/>
    <property type="evidence" value="ECO:0007669"/>
    <property type="project" value="TreeGrafter"/>
</dbReference>
<sequence length="252" mass="28214">MNLSRRKFFGRSVAGVAGLASIPAIVSASIAPEKKNNKFSLFEKEGTVLFQGDSITDARREKEKELPNNPQSFGSGYAFLAASFLMNALPEKNLTIYNRGISGNKVFQLADRWQKDCLGLKPDVLSILIGVNDYWHKRAGKYDGTVEIYENDYRALLQRTKENLPDVKLVICQPFAVLNTSAVDETWVKPMKGYQKSAKKMADEFDAIWVPFQEVFDEAIKHAPPTYWTGDGVHPSMAGAQLMAEAWLRSVE</sequence>
<dbReference type="OrthoDB" id="9774205at2"/>
<dbReference type="AlphaFoldDB" id="A0A399CU13"/>
<dbReference type="CDD" id="cd01834">
    <property type="entry name" value="SGNH_hydrolase_like_2"/>
    <property type="match status" value="1"/>
</dbReference>
<feature type="domain" description="SGNH hydrolase-type esterase" evidence="1">
    <location>
        <begin position="52"/>
        <end position="242"/>
    </location>
</feature>
<dbReference type="InterPro" id="IPR036514">
    <property type="entry name" value="SGNH_hydro_sf"/>
</dbReference>
<name>A0A399CU13_9BACT</name>
<dbReference type="RefSeq" id="WP_119351876.1">
    <property type="nucleotide sequence ID" value="NZ_JBFHKJ010000359.1"/>
</dbReference>
<dbReference type="Gene3D" id="3.40.50.1110">
    <property type="entry name" value="SGNH hydrolase"/>
    <property type="match status" value="1"/>
</dbReference>
<evidence type="ECO:0000313" key="2">
    <source>
        <dbReference type="EMBL" id="RIH63209.1"/>
    </source>
</evidence>
<organism evidence="2 3">
    <name type="scientific">Mariniphaga sediminis</name>
    <dbReference type="NCBI Taxonomy" id="1628158"/>
    <lineage>
        <taxon>Bacteria</taxon>
        <taxon>Pseudomonadati</taxon>
        <taxon>Bacteroidota</taxon>
        <taxon>Bacteroidia</taxon>
        <taxon>Marinilabiliales</taxon>
        <taxon>Prolixibacteraceae</taxon>
        <taxon>Mariniphaga</taxon>
    </lineage>
</organism>
<dbReference type="Proteomes" id="UP000266441">
    <property type="component" value="Unassembled WGS sequence"/>
</dbReference>
<dbReference type="PANTHER" id="PTHR30383:SF5">
    <property type="entry name" value="SGNH HYDROLASE-TYPE ESTERASE DOMAIN-CONTAINING PROTEIN"/>
    <property type="match status" value="1"/>
</dbReference>
<dbReference type="EMBL" id="QWET01000024">
    <property type="protein sequence ID" value="RIH63209.1"/>
    <property type="molecule type" value="Genomic_DNA"/>
</dbReference>
<dbReference type="InterPro" id="IPR013830">
    <property type="entry name" value="SGNH_hydro"/>
</dbReference>
<evidence type="ECO:0000259" key="1">
    <source>
        <dbReference type="Pfam" id="PF13472"/>
    </source>
</evidence>
<gene>
    <name evidence="2" type="ORF">D1164_21030</name>
</gene>
<evidence type="ECO:0000313" key="3">
    <source>
        <dbReference type="Proteomes" id="UP000266441"/>
    </source>
</evidence>
<dbReference type="InterPro" id="IPR006311">
    <property type="entry name" value="TAT_signal"/>
</dbReference>